<evidence type="ECO:0000256" key="3">
    <source>
        <dbReference type="ARBA" id="ARBA00005582"/>
    </source>
</evidence>
<reference evidence="25 26" key="1">
    <citation type="journal article" date="2015" name="Plant Cell">
        <title>Oil accumulation by the oleaginous diatom Fistulifera solaris as revealed by the genome and transcriptome.</title>
        <authorList>
            <person name="Tanaka T."/>
            <person name="Maeda Y."/>
            <person name="Veluchamy A."/>
            <person name="Tanaka M."/>
            <person name="Abida H."/>
            <person name="Marechal E."/>
            <person name="Bowler C."/>
            <person name="Muto M."/>
            <person name="Sunaga Y."/>
            <person name="Tanaka M."/>
            <person name="Yoshino T."/>
            <person name="Taniguchi T."/>
            <person name="Fukuda Y."/>
            <person name="Nemoto M."/>
            <person name="Matsumoto M."/>
            <person name="Wong P.S."/>
            <person name="Aburatani S."/>
            <person name="Fujibuchi W."/>
        </authorList>
    </citation>
    <scope>NUCLEOTIDE SEQUENCE [LARGE SCALE GENOMIC DNA]</scope>
    <source>
        <strain evidence="25 26">JPCC DA0580</strain>
    </source>
</reference>
<keyword evidence="26" id="KW-1185">Reference proteome</keyword>
<dbReference type="GO" id="GO:0035539">
    <property type="term" value="F:8-oxo-7,8-dihydrodeoxyguanosine triphosphate pyrophosphatase activity"/>
    <property type="evidence" value="ECO:0007669"/>
    <property type="project" value="RHEA"/>
</dbReference>
<dbReference type="InterPro" id="IPR029063">
    <property type="entry name" value="SAM-dependent_MTases_sf"/>
</dbReference>
<dbReference type="GO" id="GO:0008413">
    <property type="term" value="F:8-oxo-7,8-dihydroguanosine triphosphate pyrophosphatase activity"/>
    <property type="evidence" value="ECO:0007669"/>
    <property type="project" value="InterPro"/>
</dbReference>
<comment type="catalytic activity">
    <reaction evidence="21">
        <text>O(6)-methyl-dGTP + H2O = O(6)-methyl-dGMP + diphosphate + H(+)</text>
        <dbReference type="Rhea" id="RHEA:67600"/>
        <dbReference type="ChEBI" id="CHEBI:15377"/>
        <dbReference type="ChEBI" id="CHEBI:15378"/>
        <dbReference type="ChEBI" id="CHEBI:33019"/>
        <dbReference type="ChEBI" id="CHEBI:169974"/>
        <dbReference type="ChEBI" id="CHEBI:169975"/>
    </reaction>
    <physiologicalReaction direction="left-to-right" evidence="21">
        <dbReference type="Rhea" id="RHEA:67601"/>
    </physiologicalReaction>
</comment>
<evidence type="ECO:0000256" key="19">
    <source>
        <dbReference type="ARBA" id="ARBA00032071"/>
    </source>
</evidence>
<dbReference type="PANTHER" id="PTHR43758">
    <property type="entry name" value="7,8-DIHYDRO-8-OXOGUANINE TRIPHOSPHATASE"/>
    <property type="match status" value="1"/>
</dbReference>
<dbReference type="OrthoDB" id="408303at2759"/>
<comment type="similarity">
    <text evidence="3">Belongs to the Nudix hydrolase family.</text>
</comment>
<comment type="catalytic activity">
    <reaction evidence="22">
        <text>N(6)-methyl-dATP + H2O = N(6)-methyl-dAMP + diphosphate + H(+)</text>
        <dbReference type="Rhea" id="RHEA:67604"/>
        <dbReference type="ChEBI" id="CHEBI:15377"/>
        <dbReference type="ChEBI" id="CHEBI:15378"/>
        <dbReference type="ChEBI" id="CHEBI:33019"/>
        <dbReference type="ChEBI" id="CHEBI:169976"/>
        <dbReference type="ChEBI" id="CHEBI:172872"/>
    </reaction>
    <physiologicalReaction direction="left-to-right" evidence="22">
        <dbReference type="Rhea" id="RHEA:67605"/>
    </physiologicalReaction>
</comment>
<dbReference type="Pfam" id="PF00293">
    <property type="entry name" value="NUDIX"/>
    <property type="match status" value="1"/>
</dbReference>
<keyword evidence="5" id="KW-0479">Metal-binding</keyword>
<gene>
    <name evidence="25" type="ORF">FisN_12Lh346</name>
</gene>
<evidence type="ECO:0000256" key="10">
    <source>
        <dbReference type="ARBA" id="ARBA00024459"/>
    </source>
</evidence>
<evidence type="ECO:0000259" key="24">
    <source>
        <dbReference type="PROSITE" id="PS51462"/>
    </source>
</evidence>
<dbReference type="EMBL" id="BDSP01000087">
    <property type="protein sequence ID" value="GAX14952.1"/>
    <property type="molecule type" value="Genomic_DNA"/>
</dbReference>
<proteinExistence type="inferred from homology"/>
<dbReference type="InterPro" id="IPR020084">
    <property type="entry name" value="NUDIX_hydrolase_CS"/>
</dbReference>
<feature type="domain" description="Nudix hydrolase" evidence="24">
    <location>
        <begin position="42"/>
        <end position="206"/>
    </location>
</feature>
<comment type="subunit">
    <text evidence="4">Monomer.</text>
</comment>
<dbReference type="PRINTS" id="PR01403">
    <property type="entry name" value="8OXTPHPHTASE"/>
</dbReference>
<evidence type="ECO:0000256" key="16">
    <source>
        <dbReference type="ARBA" id="ARBA00030634"/>
    </source>
</evidence>
<dbReference type="GO" id="GO:0042262">
    <property type="term" value="P:DNA protection"/>
    <property type="evidence" value="ECO:0007669"/>
    <property type="project" value="InterPro"/>
</dbReference>
<keyword evidence="8" id="KW-0539">Nucleus</keyword>
<evidence type="ECO:0000256" key="8">
    <source>
        <dbReference type="ARBA" id="ARBA00023242"/>
    </source>
</evidence>
<evidence type="ECO:0000256" key="14">
    <source>
        <dbReference type="ARBA" id="ARBA00026218"/>
    </source>
</evidence>
<dbReference type="Proteomes" id="UP000198406">
    <property type="component" value="Unassembled WGS sequence"/>
</dbReference>
<protein>
    <recommendedName>
        <fullName evidence="14">Oxidized purine nucleoside triphosphate hydrolase</fullName>
        <ecNumber evidence="13">3.6.1.56</ecNumber>
    </recommendedName>
    <alternativeName>
        <fullName evidence="18">2-hydroxy-dATP diphosphatase</fullName>
    </alternativeName>
    <alternativeName>
        <fullName evidence="17">7,8-dihydro-8-oxoguanine triphosphatase</fullName>
    </alternativeName>
    <alternativeName>
        <fullName evidence="16">8-oxo-dGTPase</fullName>
    </alternativeName>
    <alternativeName>
        <fullName evidence="19">Methylated purine nucleoside triphosphate hydrolase</fullName>
    </alternativeName>
    <alternativeName>
        <fullName evidence="15">Nucleoside diphosphate-linked moiety X motif 1</fullName>
    </alternativeName>
</protein>
<comment type="catalytic activity">
    <reaction evidence="10">
        <text>2-oxo-dATP + H2O = 2-oxo-dAMP + diphosphate + H(+)</text>
        <dbReference type="Rhea" id="RHEA:31583"/>
        <dbReference type="ChEBI" id="CHEBI:15377"/>
        <dbReference type="ChEBI" id="CHEBI:15378"/>
        <dbReference type="ChEBI" id="CHEBI:33019"/>
        <dbReference type="ChEBI" id="CHEBI:63212"/>
        <dbReference type="ChEBI" id="CHEBI:77897"/>
        <dbReference type="EC" id="3.6.1.56"/>
    </reaction>
    <physiologicalReaction direction="left-to-right" evidence="10">
        <dbReference type="Rhea" id="RHEA:31584"/>
    </physiologicalReaction>
</comment>
<evidence type="ECO:0000313" key="26">
    <source>
        <dbReference type="Proteomes" id="UP000198406"/>
    </source>
</evidence>
<evidence type="ECO:0000313" key="25">
    <source>
        <dbReference type="EMBL" id="GAX14952.1"/>
    </source>
</evidence>
<evidence type="ECO:0000256" key="13">
    <source>
        <dbReference type="ARBA" id="ARBA00026103"/>
    </source>
</evidence>
<dbReference type="GO" id="GO:0106433">
    <property type="term" value="F:O6-methyl-dGTP hydrolase activity"/>
    <property type="evidence" value="ECO:0007669"/>
    <property type="project" value="RHEA"/>
</dbReference>
<evidence type="ECO:0000256" key="9">
    <source>
        <dbReference type="ARBA" id="ARBA00024448"/>
    </source>
</evidence>
<name>A0A1Z5JM65_FISSO</name>
<evidence type="ECO:0000256" key="17">
    <source>
        <dbReference type="ARBA" id="ARBA00030682"/>
    </source>
</evidence>
<keyword evidence="6 25" id="KW-0378">Hydrolase</keyword>
<evidence type="ECO:0000256" key="1">
    <source>
        <dbReference type="ARBA" id="ARBA00001946"/>
    </source>
</evidence>
<dbReference type="CDD" id="cd03427">
    <property type="entry name" value="NUDIX_MTH1_Nudt1"/>
    <property type="match status" value="1"/>
</dbReference>
<dbReference type="EC" id="3.6.1.56" evidence="13"/>
<evidence type="ECO:0000256" key="21">
    <source>
        <dbReference type="ARBA" id="ARBA00048894"/>
    </source>
</evidence>
<comment type="function">
    <text evidence="23">Oxidized purine nucleoside triphosphate hydrolase which is a prominent sanitizer of the oxidized nucleotide pool. Catalyzes the hydrolysis of 2-oxo-dATP (2-hydroxy-dATP) into 2-oxo-dAMP. Also has a significant hydrolase activity toward 2-oxo-ATP, 8-oxo-dGTP and 8-oxo-dATP. Through the hydrolysis of oxidized purine nucleoside triphosphates, prevents their incorporation into DNA and the subsequent transversions A:T to C:G and G:C to T:A. Also catalyzes the hydrolysis of methylated purine nucleoside triphosphate preventing their integration into DNA. Through this antimutagenic activity protects cells from oxidative stress.</text>
</comment>
<dbReference type="GO" id="GO:0005634">
    <property type="term" value="C:nucleus"/>
    <property type="evidence" value="ECO:0007669"/>
    <property type="project" value="UniProtKB-SubCell"/>
</dbReference>
<comment type="subcellular location">
    <subcellularLocation>
        <location evidence="2">Nucleus</location>
    </subcellularLocation>
</comment>
<evidence type="ECO:0000256" key="6">
    <source>
        <dbReference type="ARBA" id="ARBA00022801"/>
    </source>
</evidence>
<dbReference type="SUPFAM" id="SSF55811">
    <property type="entry name" value="Nudix"/>
    <property type="match status" value="1"/>
</dbReference>
<evidence type="ECO:0000256" key="22">
    <source>
        <dbReference type="ARBA" id="ARBA00049032"/>
    </source>
</evidence>
<dbReference type="InParanoid" id="A0A1Z5JM65"/>
<dbReference type="InterPro" id="IPR000086">
    <property type="entry name" value="NUDIX_hydrolase_dom"/>
</dbReference>
<comment type="catalytic activity">
    <reaction evidence="9">
        <text>8-oxo-dATP + H2O = 8-oxo-dAMP + diphosphate + H(+)</text>
        <dbReference type="Rhea" id="RHEA:65396"/>
        <dbReference type="ChEBI" id="CHEBI:15377"/>
        <dbReference type="ChEBI" id="CHEBI:15378"/>
        <dbReference type="ChEBI" id="CHEBI:33019"/>
        <dbReference type="ChEBI" id="CHEBI:71361"/>
        <dbReference type="ChEBI" id="CHEBI:172871"/>
    </reaction>
    <physiologicalReaction direction="left-to-right" evidence="9">
        <dbReference type="Rhea" id="RHEA:65397"/>
    </physiologicalReaction>
</comment>
<dbReference type="GO" id="GO:0106377">
    <property type="term" value="F:2-hydroxy-ATP hydrolase activity"/>
    <property type="evidence" value="ECO:0007669"/>
    <property type="project" value="RHEA"/>
</dbReference>
<evidence type="ECO:0000256" key="15">
    <source>
        <dbReference type="ARBA" id="ARBA00029673"/>
    </source>
</evidence>
<comment type="caution">
    <text evidence="25">The sequence shown here is derived from an EMBL/GenBank/DDBJ whole genome shotgun (WGS) entry which is preliminary data.</text>
</comment>
<comment type="catalytic activity">
    <reaction evidence="11">
        <text>8-oxo-dGTP + H2O = 8-oxo-dGMP + diphosphate + H(+)</text>
        <dbReference type="Rhea" id="RHEA:31575"/>
        <dbReference type="ChEBI" id="CHEBI:15377"/>
        <dbReference type="ChEBI" id="CHEBI:15378"/>
        <dbReference type="ChEBI" id="CHEBI:33019"/>
        <dbReference type="ChEBI" id="CHEBI:63224"/>
        <dbReference type="ChEBI" id="CHEBI:77896"/>
    </reaction>
    <physiologicalReaction direction="left-to-right" evidence="11">
        <dbReference type="Rhea" id="RHEA:31576"/>
    </physiologicalReaction>
</comment>
<keyword evidence="7" id="KW-0460">Magnesium</keyword>
<evidence type="ECO:0000256" key="18">
    <source>
        <dbReference type="ARBA" id="ARBA00031927"/>
    </source>
</evidence>
<evidence type="ECO:0000256" key="7">
    <source>
        <dbReference type="ARBA" id="ARBA00022842"/>
    </source>
</evidence>
<comment type="cofactor">
    <cofactor evidence="1">
        <name>Mg(2+)</name>
        <dbReference type="ChEBI" id="CHEBI:18420"/>
    </cofactor>
</comment>
<evidence type="ECO:0000256" key="5">
    <source>
        <dbReference type="ARBA" id="ARBA00022723"/>
    </source>
</evidence>
<evidence type="ECO:0000256" key="20">
    <source>
        <dbReference type="ARBA" id="ARBA00048002"/>
    </source>
</evidence>
<dbReference type="GO" id="GO:0106378">
    <property type="term" value="F:2-hydroxy-dATP hydrolase activity"/>
    <property type="evidence" value="ECO:0007669"/>
    <property type="project" value="RHEA"/>
</dbReference>
<dbReference type="Gene3D" id="3.40.50.150">
    <property type="entry name" value="Vaccinia Virus protein VP39"/>
    <property type="match status" value="1"/>
</dbReference>
<dbReference type="GO" id="GO:0106431">
    <property type="term" value="F:N6-methyl-(d)ATP hydrolase activity"/>
    <property type="evidence" value="ECO:0007669"/>
    <property type="project" value="RHEA"/>
</dbReference>
<dbReference type="GO" id="GO:0046872">
    <property type="term" value="F:metal ion binding"/>
    <property type="evidence" value="ECO:0007669"/>
    <property type="project" value="UniProtKB-KW"/>
</dbReference>
<evidence type="ECO:0000256" key="11">
    <source>
        <dbReference type="ARBA" id="ARBA00024486"/>
    </source>
</evidence>
<evidence type="ECO:0000256" key="12">
    <source>
        <dbReference type="ARBA" id="ARBA00024596"/>
    </source>
</evidence>
<evidence type="ECO:0000256" key="2">
    <source>
        <dbReference type="ARBA" id="ARBA00004123"/>
    </source>
</evidence>
<sequence>MPMAPPVLSDCRKKFINVLPEQQLGEEHSSLESFRKAVEIVPRKRKEFSLIVVTNGNRILLGLKHRGFGKGMYNSFGGKLEQGEDSVVAACRELHEETGICVTMKHMTESKIGILHFTFDDDPTEMCVHLFRVNIYCNDHVTVETASSSEQIVVDPLTIRGCDEITPEWIENFFHIPLHNMFADDSIWLTYLLASEKKVCLDGWFHFLEGGQEVNTIRHHFVDIKTDTNSESPQSQTMTLEKRLFHRLHSKNIVSPSPKEFNEAWAFANVVKKSLPCKDLDCVIDVAGGHGALAAILLITTAATRAVVVDPAQVGRDSVRRAWADFFPEKELRYRHECLRSGLPAELESALKTTSCDRILVVACHACQHLSDETVKLSCKFGVHA</sequence>
<comment type="catalytic activity">
    <reaction evidence="12">
        <text>2-oxo-ATP + H2O = 2-oxo-AMP + diphosphate + H(+)</text>
        <dbReference type="Rhea" id="RHEA:67392"/>
        <dbReference type="ChEBI" id="CHEBI:15377"/>
        <dbReference type="ChEBI" id="CHEBI:15378"/>
        <dbReference type="ChEBI" id="CHEBI:33019"/>
        <dbReference type="ChEBI" id="CHEBI:71395"/>
        <dbReference type="ChEBI" id="CHEBI:172878"/>
    </reaction>
    <physiologicalReaction direction="left-to-right" evidence="12">
        <dbReference type="Rhea" id="RHEA:67393"/>
    </physiologicalReaction>
</comment>
<dbReference type="PANTHER" id="PTHR43758:SF2">
    <property type="entry name" value="OXIDIZED PURINE NUCLEOSIDE TRIPHOSPHATE HYDROLASE"/>
    <property type="match status" value="1"/>
</dbReference>
<dbReference type="AlphaFoldDB" id="A0A1Z5JM65"/>
<evidence type="ECO:0000256" key="4">
    <source>
        <dbReference type="ARBA" id="ARBA00011245"/>
    </source>
</evidence>
<organism evidence="25 26">
    <name type="scientific">Fistulifera solaris</name>
    <name type="common">Oleaginous diatom</name>
    <dbReference type="NCBI Taxonomy" id="1519565"/>
    <lineage>
        <taxon>Eukaryota</taxon>
        <taxon>Sar</taxon>
        <taxon>Stramenopiles</taxon>
        <taxon>Ochrophyta</taxon>
        <taxon>Bacillariophyta</taxon>
        <taxon>Bacillariophyceae</taxon>
        <taxon>Bacillariophycidae</taxon>
        <taxon>Naviculales</taxon>
        <taxon>Naviculaceae</taxon>
        <taxon>Fistulifera</taxon>
    </lineage>
</organism>
<dbReference type="InterPro" id="IPR015797">
    <property type="entry name" value="NUDIX_hydrolase-like_dom_sf"/>
</dbReference>
<evidence type="ECO:0000256" key="23">
    <source>
        <dbReference type="ARBA" id="ARBA00053094"/>
    </source>
</evidence>
<dbReference type="GO" id="GO:0008828">
    <property type="term" value="F:dATP diphosphatase activity"/>
    <property type="evidence" value="ECO:0007669"/>
    <property type="project" value="UniProtKB-EC"/>
</dbReference>
<dbReference type="PROSITE" id="PS51462">
    <property type="entry name" value="NUDIX"/>
    <property type="match status" value="1"/>
</dbReference>
<dbReference type="PROSITE" id="PS00893">
    <property type="entry name" value="NUDIX_BOX"/>
    <property type="match status" value="1"/>
</dbReference>
<comment type="catalytic activity">
    <reaction evidence="20">
        <text>N(6)-methyl-ATP + H2O = N(6)-methyl-AMP + diphosphate + H(+)</text>
        <dbReference type="Rhea" id="RHEA:67608"/>
        <dbReference type="ChEBI" id="CHEBI:15377"/>
        <dbReference type="ChEBI" id="CHEBI:15378"/>
        <dbReference type="ChEBI" id="CHEBI:33019"/>
        <dbReference type="ChEBI" id="CHEBI:144842"/>
        <dbReference type="ChEBI" id="CHEBI:172873"/>
    </reaction>
    <physiologicalReaction direction="left-to-right" evidence="20">
        <dbReference type="Rhea" id="RHEA:67609"/>
    </physiologicalReaction>
</comment>
<dbReference type="Gene3D" id="3.90.79.10">
    <property type="entry name" value="Nucleoside Triphosphate Pyrophosphohydrolase"/>
    <property type="match status" value="1"/>
</dbReference>
<accession>A0A1Z5JM65</accession>
<dbReference type="InterPro" id="IPR003563">
    <property type="entry name" value="8ODP"/>
</dbReference>
<dbReference type="GO" id="GO:0005737">
    <property type="term" value="C:cytoplasm"/>
    <property type="evidence" value="ECO:0007669"/>
    <property type="project" value="TreeGrafter"/>
</dbReference>